<dbReference type="Gene3D" id="3.80.20.20">
    <property type="entry name" value="Receptor L-domain"/>
    <property type="match status" value="2"/>
</dbReference>
<dbReference type="InterPro" id="IPR036941">
    <property type="entry name" value="Rcpt_L-dom_sf"/>
</dbReference>
<accession>A0A6A5RWF1</accession>
<feature type="transmembrane region" description="Helical" evidence="1">
    <location>
        <begin position="389"/>
        <end position="407"/>
    </location>
</feature>
<evidence type="ECO:0000313" key="3">
    <source>
        <dbReference type="Proteomes" id="UP000800082"/>
    </source>
</evidence>
<feature type="transmembrane region" description="Helical" evidence="1">
    <location>
        <begin position="313"/>
        <end position="337"/>
    </location>
</feature>
<sequence length="526" mass="55595">MASSFAVFLDCSGNLAINSADDITTLNQCTTFTGNVSLAAKGLEAITLNGIKAITGTITIANSDAIVSISSTTLEAISTLTLSNLPQLTTLTLPALTNISKLDFTGLSSLRGCEIASGSLKQDIKEISIISTAMEKMDWIKWPIATALTIAANNKLTDFTLPYDRINSGSSYQFSINHALTNLDFSNLSGIYGSLAINGNPDPSLNFDNLETIDGYVRISGALKNITMPKLQTINGALRAESTVDILAFCNWLSIQNRLYGHYDCTANNTSVYTSTVSKSPSSTAVSSPAAGTAAMEGADTADGKKTDLSSGAIVGIAIAMVVLISAVLTLSALLFMRRRSRNRAQQAAAAAAADVSNVSDEKKIHSTSTLGKKLPPTFSHHIHYAMKVFVLVIALMSFFFSVTLAGSGGRDLPTCKEESLKCGGANDGASRVTDPVPICTRVKGLTEDAGDVTTGFDISGEVVAADVKKNGAAAPSAHPDNKECEWQGKQCDLHCNQKTCHANLTTGDWRQAIVSCGHFCKWPCY</sequence>
<evidence type="ECO:0008006" key="4">
    <source>
        <dbReference type="Google" id="ProtNLM"/>
    </source>
</evidence>
<keyword evidence="1" id="KW-1133">Transmembrane helix</keyword>
<dbReference type="SUPFAM" id="SSF52058">
    <property type="entry name" value="L domain-like"/>
    <property type="match status" value="2"/>
</dbReference>
<dbReference type="AlphaFoldDB" id="A0A6A5RWF1"/>
<protein>
    <recommendedName>
        <fullName evidence="4">Receptor L-domain domain-containing protein</fullName>
    </recommendedName>
</protein>
<dbReference type="GeneID" id="54346241"/>
<keyword evidence="3" id="KW-1185">Reference proteome</keyword>
<evidence type="ECO:0000313" key="2">
    <source>
        <dbReference type="EMBL" id="KAF1931879.1"/>
    </source>
</evidence>
<evidence type="ECO:0000256" key="1">
    <source>
        <dbReference type="SAM" id="Phobius"/>
    </source>
</evidence>
<reference evidence="2" key="1">
    <citation type="journal article" date="2020" name="Stud. Mycol.">
        <title>101 Dothideomycetes genomes: a test case for predicting lifestyles and emergence of pathogens.</title>
        <authorList>
            <person name="Haridas S."/>
            <person name="Albert R."/>
            <person name="Binder M."/>
            <person name="Bloem J."/>
            <person name="Labutti K."/>
            <person name="Salamov A."/>
            <person name="Andreopoulos B."/>
            <person name="Baker S."/>
            <person name="Barry K."/>
            <person name="Bills G."/>
            <person name="Bluhm B."/>
            <person name="Cannon C."/>
            <person name="Castanera R."/>
            <person name="Culley D."/>
            <person name="Daum C."/>
            <person name="Ezra D."/>
            <person name="Gonzalez J."/>
            <person name="Henrissat B."/>
            <person name="Kuo A."/>
            <person name="Liang C."/>
            <person name="Lipzen A."/>
            <person name="Lutzoni F."/>
            <person name="Magnuson J."/>
            <person name="Mondo S."/>
            <person name="Nolan M."/>
            <person name="Ohm R."/>
            <person name="Pangilinan J."/>
            <person name="Park H.-J."/>
            <person name="Ramirez L."/>
            <person name="Alfaro M."/>
            <person name="Sun H."/>
            <person name="Tritt A."/>
            <person name="Yoshinaga Y."/>
            <person name="Zwiers L.-H."/>
            <person name="Turgeon B."/>
            <person name="Goodwin S."/>
            <person name="Spatafora J."/>
            <person name="Crous P."/>
            <person name="Grigoriev I."/>
        </authorList>
    </citation>
    <scope>NUCLEOTIDE SEQUENCE</scope>
    <source>
        <strain evidence="2">CBS 183.55</strain>
    </source>
</reference>
<gene>
    <name evidence="2" type="ORF">M421DRAFT_2498</name>
</gene>
<proteinExistence type="predicted"/>
<dbReference type="EMBL" id="ML978960">
    <property type="protein sequence ID" value="KAF1931879.1"/>
    <property type="molecule type" value="Genomic_DNA"/>
</dbReference>
<keyword evidence="1" id="KW-0812">Transmembrane</keyword>
<dbReference type="OrthoDB" id="536881at2759"/>
<keyword evidence="1" id="KW-0472">Membrane</keyword>
<organism evidence="2 3">
    <name type="scientific">Didymella exigua CBS 183.55</name>
    <dbReference type="NCBI Taxonomy" id="1150837"/>
    <lineage>
        <taxon>Eukaryota</taxon>
        <taxon>Fungi</taxon>
        <taxon>Dikarya</taxon>
        <taxon>Ascomycota</taxon>
        <taxon>Pezizomycotina</taxon>
        <taxon>Dothideomycetes</taxon>
        <taxon>Pleosporomycetidae</taxon>
        <taxon>Pleosporales</taxon>
        <taxon>Pleosporineae</taxon>
        <taxon>Didymellaceae</taxon>
        <taxon>Didymella</taxon>
    </lineage>
</organism>
<dbReference type="Proteomes" id="UP000800082">
    <property type="component" value="Unassembled WGS sequence"/>
</dbReference>
<dbReference type="RefSeq" id="XP_033452127.1">
    <property type="nucleotide sequence ID" value="XM_033588594.1"/>
</dbReference>
<name>A0A6A5RWF1_9PLEO</name>